<feature type="compositionally biased region" description="Polar residues" evidence="1">
    <location>
        <begin position="58"/>
        <end position="68"/>
    </location>
</feature>
<sequence>MSDRECSERERHSSRERRRRSRHRDRTPVDSGLKRQMSAMLSRLRALEGQVAARDTSPPVQRSEQPVSPSHRRRESNRRVTSPAPERPVSPAHCAGRSTTPPLPSRPPSIPHTYQAPCAGSEHVISEVNTPSSGVPIDVLIDSGSTISLISSSLLKHFECARKPSFRILKGLGSQEIESTSYVTLPIEFDGITLEVDMFVVASEYMNTPVIVGTDVLNREGVRYIRTRDSQLLKREITKSDQVMTVQSDVSIPINTPLVGEELKQLLAVINDFSQFFISGTATSTVNTGSADTEDEDPGATQPDKAVELGRGLPPPALAARLPVDDGQQPSTSGIQRHTSASATPAAEVYQEQEPAAESGPGLSMPLLD</sequence>
<dbReference type="InterPro" id="IPR001969">
    <property type="entry name" value="Aspartic_peptidase_AS"/>
</dbReference>
<reference evidence="2" key="1">
    <citation type="journal article" date="2021" name="G3 (Bethesda)">
        <title>Genome and transcriptome analysis of the beet armyworm Spodoptera exigua reveals targets for pest control. .</title>
        <authorList>
            <person name="Simon S."/>
            <person name="Breeschoten T."/>
            <person name="Jansen H.J."/>
            <person name="Dirks R.P."/>
            <person name="Schranz M.E."/>
            <person name="Ros V.I.D."/>
        </authorList>
    </citation>
    <scope>NUCLEOTIDE SEQUENCE</scope>
    <source>
        <strain evidence="2">TB_SE_WUR_2020</strain>
    </source>
</reference>
<dbReference type="EMBL" id="JACEFF010000602">
    <property type="protein sequence ID" value="KAH9634605.1"/>
    <property type="molecule type" value="Genomic_DNA"/>
</dbReference>
<feature type="region of interest" description="Disordered" evidence="1">
    <location>
        <begin position="285"/>
        <end position="369"/>
    </location>
</feature>
<feature type="compositionally biased region" description="Polar residues" evidence="1">
    <location>
        <begin position="328"/>
        <end position="343"/>
    </location>
</feature>
<proteinExistence type="predicted"/>
<protein>
    <recommendedName>
        <fullName evidence="4">Peptidase A2 domain-containing protein</fullName>
    </recommendedName>
</protein>
<feature type="region of interest" description="Disordered" evidence="1">
    <location>
        <begin position="1"/>
        <end position="116"/>
    </location>
</feature>
<accession>A0A922MDX0</accession>
<dbReference type="InterPro" id="IPR021109">
    <property type="entry name" value="Peptidase_aspartic_dom_sf"/>
</dbReference>
<evidence type="ECO:0000313" key="3">
    <source>
        <dbReference type="Proteomes" id="UP000814243"/>
    </source>
</evidence>
<gene>
    <name evidence="2" type="ORF">HF086_009257</name>
</gene>
<dbReference type="PROSITE" id="PS00141">
    <property type="entry name" value="ASP_PROTEASE"/>
    <property type="match status" value="1"/>
</dbReference>
<dbReference type="SUPFAM" id="SSF50630">
    <property type="entry name" value="Acid proteases"/>
    <property type="match status" value="1"/>
</dbReference>
<dbReference type="GO" id="GO:0006508">
    <property type="term" value="P:proteolysis"/>
    <property type="evidence" value="ECO:0007669"/>
    <property type="project" value="InterPro"/>
</dbReference>
<dbReference type="GO" id="GO:0004190">
    <property type="term" value="F:aspartic-type endopeptidase activity"/>
    <property type="evidence" value="ECO:0007669"/>
    <property type="project" value="InterPro"/>
</dbReference>
<dbReference type="Proteomes" id="UP000814243">
    <property type="component" value="Unassembled WGS sequence"/>
</dbReference>
<dbReference type="AlphaFoldDB" id="A0A922MDX0"/>
<evidence type="ECO:0000313" key="2">
    <source>
        <dbReference type="EMBL" id="KAH9634605.1"/>
    </source>
</evidence>
<feature type="compositionally biased region" description="Pro residues" evidence="1">
    <location>
        <begin position="101"/>
        <end position="110"/>
    </location>
</feature>
<feature type="compositionally biased region" description="Basic and acidic residues" evidence="1">
    <location>
        <begin position="1"/>
        <end position="13"/>
    </location>
</feature>
<comment type="caution">
    <text evidence="2">The sequence shown here is derived from an EMBL/GenBank/DDBJ whole genome shotgun (WGS) entry which is preliminary data.</text>
</comment>
<name>A0A922MDX0_SPOEX</name>
<organism evidence="2 3">
    <name type="scientific">Spodoptera exigua</name>
    <name type="common">Beet armyworm</name>
    <name type="synonym">Noctua fulgens</name>
    <dbReference type="NCBI Taxonomy" id="7107"/>
    <lineage>
        <taxon>Eukaryota</taxon>
        <taxon>Metazoa</taxon>
        <taxon>Ecdysozoa</taxon>
        <taxon>Arthropoda</taxon>
        <taxon>Hexapoda</taxon>
        <taxon>Insecta</taxon>
        <taxon>Pterygota</taxon>
        <taxon>Neoptera</taxon>
        <taxon>Endopterygota</taxon>
        <taxon>Lepidoptera</taxon>
        <taxon>Glossata</taxon>
        <taxon>Ditrysia</taxon>
        <taxon>Noctuoidea</taxon>
        <taxon>Noctuidae</taxon>
        <taxon>Amphipyrinae</taxon>
        <taxon>Spodoptera</taxon>
    </lineage>
</organism>
<dbReference type="Gene3D" id="2.40.70.10">
    <property type="entry name" value="Acid Proteases"/>
    <property type="match status" value="1"/>
</dbReference>
<evidence type="ECO:0000256" key="1">
    <source>
        <dbReference type="SAM" id="MobiDB-lite"/>
    </source>
</evidence>
<evidence type="ECO:0008006" key="4">
    <source>
        <dbReference type="Google" id="ProtNLM"/>
    </source>
</evidence>
<feature type="compositionally biased region" description="Basic residues" evidence="1">
    <location>
        <begin position="14"/>
        <end position="25"/>
    </location>
</feature>